<comment type="caution">
    <text evidence="2">The sequence shown here is derived from an EMBL/GenBank/DDBJ whole genome shotgun (WGS) entry which is preliminary data.</text>
</comment>
<name>A0ABW1I5Y0_9PSEU</name>
<accession>A0ABW1I5Y0</accession>
<feature type="domain" description="Metallo-beta-lactamase" evidence="1">
    <location>
        <begin position="33"/>
        <end position="233"/>
    </location>
</feature>
<dbReference type="Pfam" id="PF12706">
    <property type="entry name" value="Lactamase_B_2"/>
    <property type="match status" value="1"/>
</dbReference>
<evidence type="ECO:0000313" key="3">
    <source>
        <dbReference type="Proteomes" id="UP001596119"/>
    </source>
</evidence>
<dbReference type="PANTHER" id="PTHR43546:SF7">
    <property type="entry name" value="METALLO-BETA-LACTAMASE DOMAIN-CONTAINING PROTEIN"/>
    <property type="match status" value="1"/>
</dbReference>
<dbReference type="Gene3D" id="3.60.15.10">
    <property type="entry name" value="Ribonuclease Z/Hydroxyacylglutathione hydrolase-like"/>
    <property type="match status" value="1"/>
</dbReference>
<reference evidence="3" key="1">
    <citation type="journal article" date="2019" name="Int. J. Syst. Evol. Microbiol.">
        <title>The Global Catalogue of Microorganisms (GCM) 10K type strain sequencing project: providing services to taxonomists for standard genome sequencing and annotation.</title>
        <authorList>
            <consortium name="The Broad Institute Genomics Platform"/>
            <consortium name="The Broad Institute Genome Sequencing Center for Infectious Disease"/>
            <person name="Wu L."/>
            <person name="Ma J."/>
        </authorList>
    </citation>
    <scope>NUCLEOTIDE SEQUENCE [LARGE SCALE GENOMIC DNA]</scope>
    <source>
        <strain evidence="3">CGMCC 4.7397</strain>
    </source>
</reference>
<dbReference type="SUPFAM" id="SSF56281">
    <property type="entry name" value="Metallo-hydrolase/oxidoreductase"/>
    <property type="match status" value="1"/>
</dbReference>
<dbReference type="PANTHER" id="PTHR43546">
    <property type="entry name" value="UPF0173 METAL-DEPENDENT HYDROLASE MJ1163-RELATED"/>
    <property type="match status" value="1"/>
</dbReference>
<evidence type="ECO:0000259" key="1">
    <source>
        <dbReference type="Pfam" id="PF12706"/>
    </source>
</evidence>
<protein>
    <submittedName>
        <fullName evidence="2">MBL fold metallo-hydrolase</fullName>
    </submittedName>
</protein>
<keyword evidence="3" id="KW-1185">Reference proteome</keyword>
<proteinExistence type="predicted"/>
<evidence type="ECO:0000313" key="2">
    <source>
        <dbReference type="EMBL" id="MFC5948101.1"/>
    </source>
</evidence>
<sequence>MAGPDPTADPEGSSLTFVGTATTLQRLGPFTVLTDPNFLHRGERAYLGHGLTSKRRTEPALGPEDLPPLDAVVLSHLHGDHFDRRARRGLPPAVPIVTTPHAERRLTRQGFHAATGLRTWESWETTRGDAVLRVTSVPGQHGPALVHRALPPVMGAVLELERAGRTVLRLYQTGDTLMRAFLHRVHERFGPPDVLVAHLGGTRIAGVLVTMDARQGADLVEAFRPGTTIPVHYDDYGVFASPLSHFTQELYDRGLQAGLRVLHRGETARLEPAARPVPG</sequence>
<dbReference type="EMBL" id="JBHSQK010000011">
    <property type="protein sequence ID" value="MFC5948101.1"/>
    <property type="molecule type" value="Genomic_DNA"/>
</dbReference>
<gene>
    <name evidence="2" type="ORF">ACFQH9_07415</name>
</gene>
<dbReference type="InterPro" id="IPR036866">
    <property type="entry name" value="RibonucZ/Hydroxyglut_hydro"/>
</dbReference>
<dbReference type="RefSeq" id="WP_379565158.1">
    <property type="nucleotide sequence ID" value="NZ_JBHSQK010000011.1"/>
</dbReference>
<dbReference type="InterPro" id="IPR001279">
    <property type="entry name" value="Metallo-B-lactamas"/>
</dbReference>
<dbReference type="InterPro" id="IPR050114">
    <property type="entry name" value="UPF0173_UPF0282_UlaG_hydrolase"/>
</dbReference>
<organism evidence="2 3">
    <name type="scientific">Pseudonocardia lutea</name>
    <dbReference type="NCBI Taxonomy" id="2172015"/>
    <lineage>
        <taxon>Bacteria</taxon>
        <taxon>Bacillati</taxon>
        <taxon>Actinomycetota</taxon>
        <taxon>Actinomycetes</taxon>
        <taxon>Pseudonocardiales</taxon>
        <taxon>Pseudonocardiaceae</taxon>
        <taxon>Pseudonocardia</taxon>
    </lineage>
</organism>
<dbReference type="Proteomes" id="UP001596119">
    <property type="component" value="Unassembled WGS sequence"/>
</dbReference>